<dbReference type="GeneID" id="66459042"/>
<dbReference type="PROSITE" id="PS52015">
    <property type="entry name" value="TONB_CTD"/>
    <property type="match status" value="1"/>
</dbReference>
<dbReference type="EMBL" id="JPGG01000015">
    <property type="protein sequence ID" value="KGC16344.1"/>
    <property type="molecule type" value="Genomic_DNA"/>
</dbReference>
<proteinExistence type="predicted"/>
<gene>
    <name evidence="8" type="ORF">CRM94_20960</name>
    <name evidence="7" type="ORF">DM48_4812</name>
    <name evidence="9" type="ORF">NYZ96_16020</name>
</gene>
<evidence type="ECO:0000256" key="4">
    <source>
        <dbReference type="ARBA" id="ARBA00023136"/>
    </source>
</evidence>
<comment type="subcellular location">
    <subcellularLocation>
        <location evidence="1">Membrane</location>
        <topology evidence="1">Single-pass membrane protein</topology>
    </subcellularLocation>
</comment>
<dbReference type="SUPFAM" id="SSF74653">
    <property type="entry name" value="TolA/TonB C-terminal domain"/>
    <property type="match status" value="1"/>
</dbReference>
<feature type="domain" description="TonB C-terminal" evidence="6">
    <location>
        <begin position="24"/>
        <end position="120"/>
    </location>
</feature>
<keyword evidence="4" id="KW-0472">Membrane</keyword>
<reference evidence="9" key="4">
    <citation type="submission" date="2022-09" db="EMBL/GenBank/DDBJ databases">
        <title>Genomic of Burkholderia gladioli.</title>
        <authorList>
            <person name="Wu H."/>
        </authorList>
    </citation>
    <scope>NUCLEOTIDE SEQUENCE</scope>
    <source>
        <strain evidence="9">ZN-S4</strain>
    </source>
</reference>
<dbReference type="Gene3D" id="3.30.1150.10">
    <property type="match status" value="1"/>
</dbReference>
<evidence type="ECO:0000313" key="11">
    <source>
        <dbReference type="Proteomes" id="UP000220629"/>
    </source>
</evidence>
<evidence type="ECO:0000256" key="2">
    <source>
        <dbReference type="ARBA" id="ARBA00022692"/>
    </source>
</evidence>
<dbReference type="InterPro" id="IPR037682">
    <property type="entry name" value="TonB_C"/>
</dbReference>
<evidence type="ECO:0000259" key="6">
    <source>
        <dbReference type="PROSITE" id="PS52015"/>
    </source>
</evidence>
<dbReference type="OrthoDB" id="9032485at2"/>
<evidence type="ECO:0000313" key="7">
    <source>
        <dbReference type="EMBL" id="KGC16344.1"/>
    </source>
</evidence>
<evidence type="ECO:0000313" key="8">
    <source>
        <dbReference type="EMBL" id="PEH40146.1"/>
    </source>
</evidence>
<dbReference type="Proteomes" id="UP000220629">
    <property type="component" value="Unassembled WGS sequence"/>
</dbReference>
<dbReference type="KEGG" id="bgo:BM43_833"/>
<dbReference type="EMBL" id="PDDY01000004">
    <property type="protein sequence ID" value="PEH40146.1"/>
    <property type="molecule type" value="Genomic_DNA"/>
</dbReference>
<dbReference type="Pfam" id="PF03544">
    <property type="entry name" value="TonB_C"/>
    <property type="match status" value="1"/>
</dbReference>
<dbReference type="NCBIfam" id="TIGR01352">
    <property type="entry name" value="tonB_Cterm"/>
    <property type="match status" value="1"/>
</dbReference>
<dbReference type="GO" id="GO:0016020">
    <property type="term" value="C:membrane"/>
    <property type="evidence" value="ECO:0007669"/>
    <property type="project" value="UniProtKB-SubCell"/>
</dbReference>
<organism evidence="8 11">
    <name type="scientific">Burkholderia gladioli</name>
    <name type="common">Pseudomonas marginata</name>
    <name type="synonym">Phytomonas marginata</name>
    <dbReference type="NCBI Taxonomy" id="28095"/>
    <lineage>
        <taxon>Bacteria</taxon>
        <taxon>Pseudomonadati</taxon>
        <taxon>Pseudomonadota</taxon>
        <taxon>Betaproteobacteria</taxon>
        <taxon>Burkholderiales</taxon>
        <taxon>Burkholderiaceae</taxon>
        <taxon>Burkholderia</taxon>
    </lineage>
</organism>
<evidence type="ECO:0000256" key="5">
    <source>
        <dbReference type="SAM" id="SignalP"/>
    </source>
</evidence>
<name>A0A095HRZ6_BURGA</name>
<evidence type="ECO:0000256" key="1">
    <source>
        <dbReference type="ARBA" id="ARBA00004167"/>
    </source>
</evidence>
<feature type="signal peptide" evidence="5">
    <location>
        <begin position="1"/>
        <end position="23"/>
    </location>
</feature>
<dbReference type="GO" id="GO:0055085">
    <property type="term" value="P:transmembrane transport"/>
    <property type="evidence" value="ECO:0007669"/>
    <property type="project" value="InterPro"/>
</dbReference>
<keyword evidence="5" id="KW-0732">Signal</keyword>
<dbReference type="AlphaFoldDB" id="A0A095HRZ6"/>
<keyword evidence="2" id="KW-0812">Transmembrane</keyword>
<reference evidence="7 10" key="1">
    <citation type="submission" date="2014-04" db="EMBL/GenBank/DDBJ databases">
        <authorList>
            <person name="Bishop-Lilly K.A."/>
            <person name="Broomall S.M."/>
            <person name="Chain P.S."/>
            <person name="Chertkov O."/>
            <person name="Coyne S.R."/>
            <person name="Daligault H.E."/>
            <person name="Davenport K.W."/>
            <person name="Erkkila T."/>
            <person name="Frey K.G."/>
            <person name="Gibbons H.S."/>
            <person name="Gu W."/>
            <person name="Jaissle J."/>
            <person name="Johnson S.L."/>
            <person name="Koroleva G.I."/>
            <person name="Ladner J.T."/>
            <person name="Lo C.-C."/>
            <person name="Minogue T.D."/>
            <person name="Munk C."/>
            <person name="Palacios G.F."/>
            <person name="Redden C.L."/>
            <person name="Rosenzweig C.N."/>
            <person name="Scholz M.B."/>
            <person name="Teshima H."/>
            <person name="Xu Y."/>
        </authorList>
    </citation>
    <scope>NUCLEOTIDE SEQUENCE [LARGE SCALE GENOMIC DNA]</scope>
    <source>
        <strain evidence="10">gladioli</strain>
        <strain evidence="7">Gladioli</strain>
    </source>
</reference>
<evidence type="ECO:0000313" key="9">
    <source>
        <dbReference type="EMBL" id="UWX69689.1"/>
    </source>
</evidence>
<protein>
    <submittedName>
        <fullName evidence="8">Energy transducer TonB</fullName>
    </submittedName>
</protein>
<accession>A0A0D5DKA1</accession>
<dbReference type="Proteomes" id="UP000029590">
    <property type="component" value="Unassembled WGS sequence"/>
</dbReference>
<dbReference type="Proteomes" id="UP001059745">
    <property type="component" value="Chromosome 1"/>
</dbReference>
<accession>A0A095HRZ6</accession>
<reference evidence="11" key="2">
    <citation type="submission" date="2017-09" db="EMBL/GenBank/DDBJ databases">
        <title>FDA dAtabase for Regulatory Grade micrObial Sequences (FDA-ARGOS): Supporting development and validation of Infectious Disease Dx tests.</title>
        <authorList>
            <person name="Minogue T."/>
            <person name="Wolcott M."/>
            <person name="Wasieloski L."/>
            <person name="Aguilar W."/>
            <person name="Moore D."/>
            <person name="Tallon L."/>
            <person name="Sadzewicz L."/>
            <person name="Ott S."/>
            <person name="Zhao X."/>
            <person name="Nagaraj S."/>
            <person name="Vavikolanu K."/>
            <person name="Aluvathingal J."/>
            <person name="Nadendla S."/>
            <person name="Sichtig H."/>
        </authorList>
    </citation>
    <scope>NUCLEOTIDE SEQUENCE [LARGE SCALE GENOMIC DNA]</scope>
    <source>
        <strain evidence="11">FDAARGOS_390</strain>
    </source>
</reference>
<dbReference type="RefSeq" id="WP_017918743.1">
    <property type="nucleotide sequence ID" value="NZ_CADEPT010000001.1"/>
</dbReference>
<dbReference type="InterPro" id="IPR006260">
    <property type="entry name" value="TonB/TolA_C"/>
</dbReference>
<reference evidence="8" key="3">
    <citation type="submission" date="2017-09" db="EMBL/GenBank/DDBJ databases">
        <title>FDA dAtabase for Regulatory Grade micrObial Sequences (FDA-ARGOS): Supporting development and validation of Infectious Disease Dx tests.</title>
        <authorList>
            <person name="Minogue T."/>
            <person name="Wolcott M."/>
            <person name="Wasieloski L."/>
            <person name="Aguilar W."/>
            <person name="Moore D."/>
            <person name="Tallon L.J."/>
            <person name="Sadzewicz L."/>
            <person name="Ott S."/>
            <person name="Zhao X."/>
            <person name="Nagaraj S."/>
            <person name="Vavikolanu K."/>
            <person name="Aluvathingal J."/>
            <person name="Nadendla S."/>
            <person name="Sichtig H."/>
        </authorList>
    </citation>
    <scope>NUCLEOTIDE SEQUENCE</scope>
    <source>
        <strain evidence="8">FDAARGOS_390</strain>
    </source>
</reference>
<keyword evidence="3" id="KW-1133">Transmembrane helix</keyword>
<dbReference type="EMBL" id="CP104214">
    <property type="protein sequence ID" value="UWX69689.1"/>
    <property type="molecule type" value="Genomic_DNA"/>
</dbReference>
<evidence type="ECO:0000313" key="10">
    <source>
        <dbReference type="Proteomes" id="UP000029590"/>
    </source>
</evidence>
<feature type="chain" id="PRO_5011844094" evidence="5">
    <location>
        <begin position="24"/>
        <end position="120"/>
    </location>
</feature>
<sequence>MIRHAKTLAVPLVALQLAGCAMFLPHDNTLSCTIPVAVYPDDARPIDREVTVLVRALITASGEPENVTITTSSRNAAADRAAVAAMSRARCTQKAAYGGKPSPFTLTQPFVFEPGVGQPK</sequence>
<evidence type="ECO:0000256" key="3">
    <source>
        <dbReference type="ARBA" id="ARBA00022989"/>
    </source>
</evidence>